<dbReference type="PANTHER" id="PTHR47982:SF42">
    <property type="entry name" value="PROTEIN KINASE DOMAIN-CONTAINING PROTEIN"/>
    <property type="match status" value="1"/>
</dbReference>
<evidence type="ECO:0000256" key="1">
    <source>
        <dbReference type="ARBA" id="ARBA00004162"/>
    </source>
</evidence>
<dbReference type="SUPFAM" id="SSF56112">
    <property type="entry name" value="Protein kinase-like (PK-like)"/>
    <property type="match status" value="1"/>
</dbReference>
<dbReference type="FunFam" id="1.10.510.10:FF:000849">
    <property type="entry name" value="receptor-like cytosolic serine/threonine-protein kinase RBK1 isoform X1"/>
    <property type="match status" value="1"/>
</dbReference>
<evidence type="ECO:0000256" key="7">
    <source>
        <dbReference type="ARBA" id="ARBA00022741"/>
    </source>
</evidence>
<dbReference type="PROSITE" id="PS50011">
    <property type="entry name" value="PROTEIN_KINASE_DOM"/>
    <property type="match status" value="1"/>
</dbReference>
<dbReference type="InterPro" id="IPR008271">
    <property type="entry name" value="Ser/Thr_kinase_AS"/>
</dbReference>
<evidence type="ECO:0000256" key="14">
    <source>
        <dbReference type="SAM" id="MobiDB-lite"/>
    </source>
</evidence>
<proteinExistence type="predicted"/>
<dbReference type="SMART" id="SM00220">
    <property type="entry name" value="S_TKc"/>
    <property type="match status" value="1"/>
</dbReference>
<evidence type="ECO:0000256" key="6">
    <source>
        <dbReference type="ARBA" id="ARBA00022692"/>
    </source>
</evidence>
<keyword evidence="6" id="KW-0812">Transmembrane</keyword>
<dbReference type="FunFam" id="3.30.200.20:FF:000604">
    <property type="entry name" value="Proline-rich receptor-like protein kinase PERK8"/>
    <property type="match status" value="1"/>
</dbReference>
<evidence type="ECO:0000256" key="13">
    <source>
        <dbReference type="ARBA" id="ARBA00048679"/>
    </source>
</evidence>
<dbReference type="EC" id="2.7.11.1" evidence="2"/>
<dbReference type="GO" id="GO:0004674">
    <property type="term" value="F:protein serine/threonine kinase activity"/>
    <property type="evidence" value="ECO:0007669"/>
    <property type="project" value="UniProtKB-KW"/>
</dbReference>
<gene>
    <name evidence="16" type="ORF">MtrunA17_Chr3g0080881</name>
</gene>
<evidence type="ECO:0000256" key="2">
    <source>
        <dbReference type="ARBA" id="ARBA00012513"/>
    </source>
</evidence>
<dbReference type="AlphaFoldDB" id="A0A396IK04"/>
<organism evidence="16 17">
    <name type="scientific">Medicago truncatula</name>
    <name type="common">Barrel medic</name>
    <name type="synonym">Medicago tribuloides</name>
    <dbReference type="NCBI Taxonomy" id="3880"/>
    <lineage>
        <taxon>Eukaryota</taxon>
        <taxon>Viridiplantae</taxon>
        <taxon>Streptophyta</taxon>
        <taxon>Embryophyta</taxon>
        <taxon>Tracheophyta</taxon>
        <taxon>Spermatophyta</taxon>
        <taxon>Magnoliopsida</taxon>
        <taxon>eudicotyledons</taxon>
        <taxon>Gunneridae</taxon>
        <taxon>Pentapetalae</taxon>
        <taxon>rosids</taxon>
        <taxon>fabids</taxon>
        <taxon>Fabales</taxon>
        <taxon>Fabaceae</taxon>
        <taxon>Papilionoideae</taxon>
        <taxon>50 kb inversion clade</taxon>
        <taxon>NPAAA clade</taxon>
        <taxon>Hologalegina</taxon>
        <taxon>IRL clade</taxon>
        <taxon>Trifolieae</taxon>
        <taxon>Medicago</taxon>
    </lineage>
</organism>
<dbReference type="Gramene" id="rna13377">
    <property type="protein sequence ID" value="RHN65530.1"/>
    <property type="gene ID" value="gene13377"/>
</dbReference>
<evidence type="ECO:0000256" key="3">
    <source>
        <dbReference type="ARBA" id="ARBA00022475"/>
    </source>
</evidence>
<feature type="domain" description="Protein kinase" evidence="15">
    <location>
        <begin position="74"/>
        <end position="343"/>
    </location>
</feature>
<dbReference type="Gene3D" id="3.30.200.20">
    <property type="entry name" value="Phosphorylase Kinase, domain 1"/>
    <property type="match status" value="1"/>
</dbReference>
<keyword evidence="5 16" id="KW-0808">Transferase</keyword>
<comment type="subcellular location">
    <subcellularLocation>
        <location evidence="1">Cell membrane</location>
        <topology evidence="1">Single-pass membrane protein</topology>
    </subcellularLocation>
</comment>
<feature type="region of interest" description="Disordered" evidence="14">
    <location>
        <begin position="356"/>
        <end position="396"/>
    </location>
</feature>
<dbReference type="InterPro" id="IPR000719">
    <property type="entry name" value="Prot_kinase_dom"/>
</dbReference>
<feature type="compositionally biased region" description="Polar residues" evidence="14">
    <location>
        <begin position="376"/>
        <end position="385"/>
    </location>
</feature>
<keyword evidence="7" id="KW-0547">Nucleotide-binding</keyword>
<evidence type="ECO:0000256" key="8">
    <source>
        <dbReference type="ARBA" id="ARBA00022777"/>
    </source>
</evidence>
<evidence type="ECO:0000256" key="10">
    <source>
        <dbReference type="ARBA" id="ARBA00022989"/>
    </source>
</evidence>
<dbReference type="GO" id="GO:0005886">
    <property type="term" value="C:plasma membrane"/>
    <property type="evidence" value="ECO:0007669"/>
    <property type="project" value="UniProtKB-SubCell"/>
</dbReference>
<accession>A0A396IK04</accession>
<evidence type="ECO:0000313" key="16">
    <source>
        <dbReference type="EMBL" id="RHN65530.1"/>
    </source>
</evidence>
<evidence type="ECO:0000256" key="4">
    <source>
        <dbReference type="ARBA" id="ARBA00022527"/>
    </source>
</evidence>
<reference evidence="17" key="1">
    <citation type="journal article" date="2018" name="Nat. Plants">
        <title>Whole-genome landscape of Medicago truncatula symbiotic genes.</title>
        <authorList>
            <person name="Pecrix Y."/>
            <person name="Staton S.E."/>
            <person name="Sallet E."/>
            <person name="Lelandais-Briere C."/>
            <person name="Moreau S."/>
            <person name="Carrere S."/>
            <person name="Blein T."/>
            <person name="Jardinaud M.F."/>
            <person name="Latrasse D."/>
            <person name="Zouine M."/>
            <person name="Zahm M."/>
            <person name="Kreplak J."/>
            <person name="Mayjonade B."/>
            <person name="Satge C."/>
            <person name="Perez M."/>
            <person name="Cauet S."/>
            <person name="Marande W."/>
            <person name="Chantry-Darmon C."/>
            <person name="Lopez-Roques C."/>
            <person name="Bouchez O."/>
            <person name="Berard A."/>
            <person name="Debelle F."/>
            <person name="Munos S."/>
            <person name="Bendahmane A."/>
            <person name="Berges H."/>
            <person name="Niebel A."/>
            <person name="Buitink J."/>
            <person name="Frugier F."/>
            <person name="Benhamed M."/>
            <person name="Crespi M."/>
            <person name="Gouzy J."/>
            <person name="Gamas P."/>
        </authorList>
    </citation>
    <scope>NUCLEOTIDE SEQUENCE [LARGE SCALE GENOMIC DNA]</scope>
    <source>
        <strain evidence="17">cv. Jemalong A17</strain>
    </source>
</reference>
<comment type="caution">
    <text evidence="16">The sequence shown here is derived from an EMBL/GenBank/DDBJ whole genome shotgun (WGS) entry which is preliminary data.</text>
</comment>
<dbReference type="GO" id="GO:0005524">
    <property type="term" value="F:ATP binding"/>
    <property type="evidence" value="ECO:0007669"/>
    <property type="project" value="UniProtKB-KW"/>
</dbReference>
<sequence length="396" mass="44557">MENTTKRVNVDSSSPFCQTKMSHTHINNHEEHHQIVEQTSEKSVCSMCYNKRPKLDWTKKEFTYAELYAATQGFSAKNFLSEGGFGSVYKGEILGYKIAVKQCIHASHKQEKEFKSEVDALSTARHENIVMLLGSCSEGNHRLLVYEYVCNGSLDQHLSQYSRKPLCWQDRVKVANGAAKGLLYLHQNNIIHRDIKPNNILLTHDYEAMLGDFGLAKIASEELSCSIECPGNLAYWAPEYAAYGKVSNKTDVYSFGVVLVELITGMRTTDKRLGGKGLVGWARPLLKEGNCQKLVDGRIMDSHGHDCHQIFWMSRLAGNCLNKDPQKRLDMNTVVKALIHIEEGCSSCIVEKDSSTLPMSDYSKSKDDMRERDSSESNGASSKSRTAYCYYKSSEN</sequence>
<protein>
    <recommendedName>
        <fullName evidence="2">non-specific serine/threonine protein kinase</fullName>
        <ecNumber evidence="2">2.7.11.1</ecNumber>
    </recommendedName>
</protein>
<evidence type="ECO:0000256" key="9">
    <source>
        <dbReference type="ARBA" id="ARBA00022840"/>
    </source>
</evidence>
<dbReference type="PROSITE" id="PS00108">
    <property type="entry name" value="PROTEIN_KINASE_ST"/>
    <property type="match status" value="1"/>
</dbReference>
<dbReference type="Proteomes" id="UP000265566">
    <property type="component" value="Chromosome 3"/>
</dbReference>
<evidence type="ECO:0000256" key="11">
    <source>
        <dbReference type="ARBA" id="ARBA00023136"/>
    </source>
</evidence>
<comment type="catalytic activity">
    <reaction evidence="13">
        <text>L-seryl-[protein] + ATP = O-phospho-L-seryl-[protein] + ADP + H(+)</text>
        <dbReference type="Rhea" id="RHEA:17989"/>
        <dbReference type="Rhea" id="RHEA-COMP:9863"/>
        <dbReference type="Rhea" id="RHEA-COMP:11604"/>
        <dbReference type="ChEBI" id="CHEBI:15378"/>
        <dbReference type="ChEBI" id="CHEBI:29999"/>
        <dbReference type="ChEBI" id="CHEBI:30616"/>
        <dbReference type="ChEBI" id="CHEBI:83421"/>
        <dbReference type="ChEBI" id="CHEBI:456216"/>
        <dbReference type="EC" id="2.7.11.1"/>
    </reaction>
</comment>
<dbReference type="PIRSF" id="PIRSF000654">
    <property type="entry name" value="Integrin-linked_kinase"/>
    <property type="match status" value="1"/>
</dbReference>
<dbReference type="Pfam" id="PF07714">
    <property type="entry name" value="PK_Tyr_Ser-Thr"/>
    <property type="match status" value="1"/>
</dbReference>
<evidence type="ECO:0000256" key="12">
    <source>
        <dbReference type="ARBA" id="ARBA00047899"/>
    </source>
</evidence>
<comment type="catalytic activity">
    <reaction evidence="12">
        <text>L-threonyl-[protein] + ATP = O-phospho-L-threonyl-[protein] + ADP + H(+)</text>
        <dbReference type="Rhea" id="RHEA:46608"/>
        <dbReference type="Rhea" id="RHEA-COMP:11060"/>
        <dbReference type="Rhea" id="RHEA-COMP:11605"/>
        <dbReference type="ChEBI" id="CHEBI:15378"/>
        <dbReference type="ChEBI" id="CHEBI:30013"/>
        <dbReference type="ChEBI" id="CHEBI:30616"/>
        <dbReference type="ChEBI" id="CHEBI:61977"/>
        <dbReference type="ChEBI" id="CHEBI:456216"/>
        <dbReference type="EC" id="2.7.11.1"/>
    </reaction>
</comment>
<keyword evidence="10" id="KW-1133">Transmembrane helix</keyword>
<keyword evidence="3" id="KW-1003">Cell membrane</keyword>
<keyword evidence="9" id="KW-0067">ATP-binding</keyword>
<evidence type="ECO:0000259" key="15">
    <source>
        <dbReference type="PROSITE" id="PS50011"/>
    </source>
</evidence>
<feature type="compositionally biased region" description="Basic and acidic residues" evidence="14">
    <location>
        <begin position="363"/>
        <end position="375"/>
    </location>
</feature>
<dbReference type="InterPro" id="IPR001245">
    <property type="entry name" value="Ser-Thr/Tyr_kinase_cat_dom"/>
</dbReference>
<dbReference type="Gene3D" id="1.10.510.10">
    <property type="entry name" value="Transferase(Phosphotransferase) domain 1"/>
    <property type="match status" value="1"/>
</dbReference>
<evidence type="ECO:0000256" key="5">
    <source>
        <dbReference type="ARBA" id="ARBA00022679"/>
    </source>
</evidence>
<dbReference type="InterPro" id="IPR011009">
    <property type="entry name" value="Kinase-like_dom_sf"/>
</dbReference>
<keyword evidence="11" id="KW-0472">Membrane</keyword>
<dbReference type="PANTHER" id="PTHR47982">
    <property type="entry name" value="PROLINE-RICH RECEPTOR-LIKE PROTEIN KINASE PERK4"/>
    <property type="match status" value="1"/>
</dbReference>
<name>A0A396IK04_MEDTR</name>
<dbReference type="EMBL" id="PSQE01000003">
    <property type="protein sequence ID" value="RHN65530.1"/>
    <property type="molecule type" value="Genomic_DNA"/>
</dbReference>
<dbReference type="InterPro" id="IPR047117">
    <property type="entry name" value="PERK1-13-like"/>
</dbReference>
<keyword evidence="8" id="KW-0418">Kinase</keyword>
<evidence type="ECO:0000313" key="17">
    <source>
        <dbReference type="Proteomes" id="UP000265566"/>
    </source>
</evidence>
<keyword evidence="4" id="KW-0723">Serine/threonine-protein kinase</keyword>